<comment type="similarity">
    <text evidence="1">Belongs to the dynein heavy chain family.</text>
</comment>
<dbReference type="EMBL" id="UZAK01052392">
    <property type="protein sequence ID" value="VDP81611.1"/>
    <property type="molecule type" value="Genomic_DNA"/>
</dbReference>
<dbReference type="GO" id="GO:0005858">
    <property type="term" value="C:axonemal dynein complex"/>
    <property type="evidence" value="ECO:0007669"/>
    <property type="project" value="TreeGrafter"/>
</dbReference>
<dbReference type="GO" id="GO:0007018">
    <property type="term" value="P:microtubule-based movement"/>
    <property type="evidence" value="ECO:0007669"/>
    <property type="project" value="InterPro"/>
</dbReference>
<proteinExistence type="inferred from homology"/>
<protein>
    <submittedName>
        <fullName evidence="5">DHC_N2 domain-containing protein</fullName>
    </submittedName>
</protein>
<dbReference type="Pfam" id="PF08393">
    <property type="entry name" value="DHC_N2"/>
    <property type="match status" value="1"/>
</dbReference>
<dbReference type="AlphaFoldDB" id="A0A183L726"/>
<accession>A0A183L726</accession>
<evidence type="ECO:0000313" key="3">
    <source>
        <dbReference type="EMBL" id="VDP81611.1"/>
    </source>
</evidence>
<name>A0A183L726_9TREM</name>
<dbReference type="GO" id="GO:0051959">
    <property type="term" value="F:dynein light intermediate chain binding"/>
    <property type="evidence" value="ECO:0007669"/>
    <property type="project" value="InterPro"/>
</dbReference>
<organism evidence="5">
    <name type="scientific">Schistosoma curassoni</name>
    <dbReference type="NCBI Taxonomy" id="6186"/>
    <lineage>
        <taxon>Eukaryota</taxon>
        <taxon>Metazoa</taxon>
        <taxon>Spiralia</taxon>
        <taxon>Lophotrochozoa</taxon>
        <taxon>Platyhelminthes</taxon>
        <taxon>Trematoda</taxon>
        <taxon>Digenea</taxon>
        <taxon>Strigeidida</taxon>
        <taxon>Schistosomatoidea</taxon>
        <taxon>Schistosomatidae</taxon>
        <taxon>Schistosoma</taxon>
    </lineage>
</organism>
<evidence type="ECO:0000313" key="5">
    <source>
        <dbReference type="WBParaSite" id="SCUD_0002314901-mRNA-1"/>
    </source>
</evidence>
<dbReference type="InterPro" id="IPR013602">
    <property type="entry name" value="Dynein_heavy_linker"/>
</dbReference>
<dbReference type="Gene3D" id="1.10.287.2620">
    <property type="match status" value="1"/>
</dbReference>
<dbReference type="PANTHER" id="PTHR46532">
    <property type="entry name" value="MALE FERTILITY FACTOR KL5"/>
    <property type="match status" value="1"/>
</dbReference>
<dbReference type="Proteomes" id="UP000279833">
    <property type="component" value="Unassembled WGS sequence"/>
</dbReference>
<dbReference type="WBParaSite" id="SCUD_0002314901-mRNA-1">
    <property type="protein sequence ID" value="SCUD_0002314901-mRNA-1"/>
    <property type="gene ID" value="SCUD_0002314901"/>
</dbReference>
<sequence length="180" mass="21512">MEPGIIPREASDRLSLYQARFDDLWRKYQTYSGGEELFGIPITDYPDLQRIRKELNLLQKLYQLYDSVLDTVSGYYDIQWTDVDIDLINQQLLDFQNRCRKLPKALKEWQAYTELSKTIDDFNETCPLLEMMTNKAMATRHWERIEELTKHKFDVESDNFLLRNIMEAPLLKYKEDIEVS</sequence>
<evidence type="ECO:0000259" key="2">
    <source>
        <dbReference type="Pfam" id="PF08393"/>
    </source>
</evidence>
<evidence type="ECO:0000256" key="1">
    <source>
        <dbReference type="ARBA" id="ARBA00008887"/>
    </source>
</evidence>
<dbReference type="PANTHER" id="PTHR46532:SF4">
    <property type="entry name" value="AAA+ ATPASE DOMAIN-CONTAINING PROTEIN"/>
    <property type="match status" value="1"/>
</dbReference>
<keyword evidence="4" id="KW-1185">Reference proteome</keyword>
<reference evidence="3 4" key="2">
    <citation type="submission" date="2018-11" db="EMBL/GenBank/DDBJ databases">
        <authorList>
            <consortium name="Pathogen Informatics"/>
        </authorList>
    </citation>
    <scope>NUCLEOTIDE SEQUENCE [LARGE SCALE GENOMIC DNA]</scope>
    <source>
        <strain evidence="3">Dakar</strain>
        <strain evidence="4">Dakar, Senegal</strain>
    </source>
</reference>
<reference evidence="5" key="1">
    <citation type="submission" date="2016-06" db="UniProtKB">
        <authorList>
            <consortium name="WormBaseParasite"/>
        </authorList>
    </citation>
    <scope>IDENTIFICATION</scope>
</reference>
<feature type="domain" description="Dynein heavy chain linker" evidence="2">
    <location>
        <begin position="48"/>
        <end position="178"/>
    </location>
</feature>
<gene>
    <name evidence="3" type="ORF">SCUD_LOCUS23146</name>
</gene>
<dbReference type="GO" id="GO:0045505">
    <property type="term" value="F:dynein intermediate chain binding"/>
    <property type="evidence" value="ECO:0007669"/>
    <property type="project" value="InterPro"/>
</dbReference>
<dbReference type="InterPro" id="IPR026983">
    <property type="entry name" value="DHC"/>
</dbReference>
<evidence type="ECO:0000313" key="4">
    <source>
        <dbReference type="Proteomes" id="UP000279833"/>
    </source>
</evidence>
<dbReference type="STRING" id="6186.A0A183L726"/>